<evidence type="ECO:0000256" key="1">
    <source>
        <dbReference type="SAM" id="MobiDB-lite"/>
    </source>
</evidence>
<feature type="region of interest" description="Disordered" evidence="1">
    <location>
        <begin position="1"/>
        <end position="42"/>
    </location>
</feature>
<feature type="compositionally biased region" description="Basic and acidic residues" evidence="1">
    <location>
        <begin position="1"/>
        <end position="11"/>
    </location>
</feature>
<proteinExistence type="predicted"/>
<name>A0A6G1J2L6_9PLEO</name>
<gene>
    <name evidence="2" type="ORF">K458DRAFT_31966</name>
</gene>
<sequence>MSSAELKEAVVRPKLNSSVTPIPSPSKHAFRTMSKRDRSTRPAQSIDYTALLLQIDARLDTLPIAHSIIPSPRTTNPFLSTHGTILLQSNPALASAPTEPSTHFAVHKTLLASQSHTFFLHTCTHPTTKVFAVDADRYTLARLVSCLYYPPR</sequence>
<dbReference type="AlphaFoldDB" id="A0A6G1J2L6"/>
<protein>
    <submittedName>
        <fullName evidence="2">Uncharacterized protein</fullName>
    </submittedName>
</protein>
<evidence type="ECO:0000313" key="3">
    <source>
        <dbReference type="Proteomes" id="UP000799291"/>
    </source>
</evidence>
<dbReference type="Proteomes" id="UP000799291">
    <property type="component" value="Unassembled WGS sequence"/>
</dbReference>
<dbReference type="EMBL" id="MU005581">
    <property type="protein sequence ID" value="KAF2684450.1"/>
    <property type="molecule type" value="Genomic_DNA"/>
</dbReference>
<reference evidence="2" key="1">
    <citation type="journal article" date="2020" name="Stud. Mycol.">
        <title>101 Dothideomycetes genomes: a test case for predicting lifestyles and emergence of pathogens.</title>
        <authorList>
            <person name="Haridas S."/>
            <person name="Albert R."/>
            <person name="Binder M."/>
            <person name="Bloem J."/>
            <person name="Labutti K."/>
            <person name="Salamov A."/>
            <person name="Andreopoulos B."/>
            <person name="Baker S."/>
            <person name="Barry K."/>
            <person name="Bills G."/>
            <person name="Bluhm B."/>
            <person name="Cannon C."/>
            <person name="Castanera R."/>
            <person name="Culley D."/>
            <person name="Daum C."/>
            <person name="Ezra D."/>
            <person name="Gonzalez J."/>
            <person name="Henrissat B."/>
            <person name="Kuo A."/>
            <person name="Liang C."/>
            <person name="Lipzen A."/>
            <person name="Lutzoni F."/>
            <person name="Magnuson J."/>
            <person name="Mondo S."/>
            <person name="Nolan M."/>
            <person name="Ohm R."/>
            <person name="Pangilinan J."/>
            <person name="Park H.-J."/>
            <person name="Ramirez L."/>
            <person name="Alfaro M."/>
            <person name="Sun H."/>
            <person name="Tritt A."/>
            <person name="Yoshinaga Y."/>
            <person name="Zwiers L.-H."/>
            <person name="Turgeon B."/>
            <person name="Goodwin S."/>
            <person name="Spatafora J."/>
            <person name="Crous P."/>
            <person name="Grigoriev I."/>
        </authorList>
    </citation>
    <scope>NUCLEOTIDE SEQUENCE</scope>
    <source>
        <strain evidence="2">CBS 122367</strain>
    </source>
</reference>
<keyword evidence="3" id="KW-1185">Reference proteome</keyword>
<accession>A0A6G1J2L6</accession>
<organism evidence="2 3">
    <name type="scientific">Lentithecium fluviatile CBS 122367</name>
    <dbReference type="NCBI Taxonomy" id="1168545"/>
    <lineage>
        <taxon>Eukaryota</taxon>
        <taxon>Fungi</taxon>
        <taxon>Dikarya</taxon>
        <taxon>Ascomycota</taxon>
        <taxon>Pezizomycotina</taxon>
        <taxon>Dothideomycetes</taxon>
        <taxon>Pleosporomycetidae</taxon>
        <taxon>Pleosporales</taxon>
        <taxon>Massarineae</taxon>
        <taxon>Lentitheciaceae</taxon>
        <taxon>Lentithecium</taxon>
    </lineage>
</organism>
<evidence type="ECO:0000313" key="2">
    <source>
        <dbReference type="EMBL" id="KAF2684450.1"/>
    </source>
</evidence>